<gene>
    <name evidence="2" type="ORF">EYE40_11400</name>
</gene>
<name>A0A4Q9GTF5_9MICO</name>
<feature type="transmembrane region" description="Helical" evidence="1">
    <location>
        <begin position="40"/>
        <end position="60"/>
    </location>
</feature>
<reference evidence="3" key="1">
    <citation type="submission" date="2019-02" db="EMBL/GenBank/DDBJ databases">
        <title>Glaciihabitans arcticus sp. nov., a psychrotolerant bacterium isolated from polar soil.</title>
        <authorList>
            <person name="Dahal R.H."/>
        </authorList>
    </citation>
    <scope>NUCLEOTIDE SEQUENCE [LARGE SCALE GENOMIC DNA]</scope>
    <source>
        <strain evidence="3">RP-3-7</strain>
    </source>
</reference>
<feature type="transmembrane region" description="Helical" evidence="1">
    <location>
        <begin position="151"/>
        <end position="172"/>
    </location>
</feature>
<comment type="caution">
    <text evidence="2">The sequence shown here is derived from an EMBL/GenBank/DDBJ whole genome shotgun (WGS) entry which is preliminary data.</text>
</comment>
<protein>
    <submittedName>
        <fullName evidence="2">Uncharacterized protein</fullName>
    </submittedName>
</protein>
<feature type="transmembrane region" description="Helical" evidence="1">
    <location>
        <begin position="72"/>
        <end position="92"/>
    </location>
</feature>
<proteinExistence type="predicted"/>
<keyword evidence="1" id="KW-0812">Transmembrane</keyword>
<dbReference type="InterPro" id="IPR046717">
    <property type="entry name" value="DUF6609"/>
</dbReference>
<evidence type="ECO:0000313" key="2">
    <source>
        <dbReference type="EMBL" id="TBN57955.1"/>
    </source>
</evidence>
<feature type="transmembrane region" description="Helical" evidence="1">
    <location>
        <begin position="12"/>
        <end position="33"/>
    </location>
</feature>
<dbReference type="Pfam" id="PF20313">
    <property type="entry name" value="DUF6609"/>
    <property type="match status" value="1"/>
</dbReference>
<keyword evidence="1" id="KW-1133">Transmembrane helix</keyword>
<evidence type="ECO:0000256" key="1">
    <source>
        <dbReference type="SAM" id="Phobius"/>
    </source>
</evidence>
<dbReference type="RefSeq" id="WP_130982064.1">
    <property type="nucleotide sequence ID" value="NZ_SISG01000001.1"/>
</dbReference>
<evidence type="ECO:0000313" key="3">
    <source>
        <dbReference type="Proteomes" id="UP000294194"/>
    </source>
</evidence>
<sequence length="173" mass="18425">MDLFTNMPEYFPLMRGGGAFLALIGLGIVVGAFGGRRWRLVLLIVGAGLGIAAMAVGGATRVIFAGLPYPAIWQWVVLGAAFAIEMLLVNIVLRKVPDVTSHAFWMWILFIVGAHFLVLGASHGPICAVLAVACMINALIGLRFPAVDLRVFWAVDGVLKITAGVTMVVVSYS</sequence>
<organism evidence="2 3">
    <name type="scientific">Glaciihabitans arcticus</name>
    <dbReference type="NCBI Taxonomy" id="2668039"/>
    <lineage>
        <taxon>Bacteria</taxon>
        <taxon>Bacillati</taxon>
        <taxon>Actinomycetota</taxon>
        <taxon>Actinomycetes</taxon>
        <taxon>Micrococcales</taxon>
        <taxon>Microbacteriaceae</taxon>
        <taxon>Glaciihabitans</taxon>
    </lineage>
</organism>
<dbReference type="AlphaFoldDB" id="A0A4Q9GTF5"/>
<feature type="transmembrane region" description="Helical" evidence="1">
    <location>
        <begin position="128"/>
        <end position="144"/>
    </location>
</feature>
<keyword evidence="1" id="KW-0472">Membrane</keyword>
<dbReference type="EMBL" id="SISG01000001">
    <property type="protein sequence ID" value="TBN57955.1"/>
    <property type="molecule type" value="Genomic_DNA"/>
</dbReference>
<dbReference type="Proteomes" id="UP000294194">
    <property type="component" value="Unassembled WGS sequence"/>
</dbReference>
<accession>A0A4Q9GTF5</accession>
<feature type="transmembrane region" description="Helical" evidence="1">
    <location>
        <begin position="104"/>
        <end position="122"/>
    </location>
</feature>
<keyword evidence="3" id="KW-1185">Reference proteome</keyword>